<dbReference type="EMBL" id="JACCAC010000001">
    <property type="protein sequence ID" value="NYG54773.1"/>
    <property type="molecule type" value="Genomic_DNA"/>
</dbReference>
<comment type="caution">
    <text evidence="1">The sequence shown here is derived from an EMBL/GenBank/DDBJ whole genome shotgun (WGS) entry which is preliminary data.</text>
</comment>
<dbReference type="AlphaFoldDB" id="A0A7Y9RUD5"/>
<evidence type="ECO:0000313" key="2">
    <source>
        <dbReference type="Proteomes" id="UP000544110"/>
    </source>
</evidence>
<dbReference type="RefSeq" id="WP_179517336.1">
    <property type="nucleotide sequence ID" value="NZ_JACCAC010000001.1"/>
</dbReference>
<keyword evidence="2" id="KW-1185">Reference proteome</keyword>
<proteinExistence type="predicted"/>
<sequence>MSSAGDDAVTTLQDAAERRAGLRIAVVPPVPALLPAYSSEVDPLPELREAVRAVVRDLLAEEPTRLVVLHDPPDPANVERGVPEPLGATVAQHLLDEVGYPGEVVWGQQPWPLPDVVDACVLVMANGSARRGEKAPGHLDERSFGFDEQVEAALRSGDGHALQALDARLGEELMAAGIGALQQVGQVLTRPADSDVRWAGDPGGVQYWVVLLTARNDPDDAVPRVGPDGRVT</sequence>
<organism evidence="1 2">
    <name type="scientific">Nocardioides perillae</name>
    <dbReference type="NCBI Taxonomy" id="1119534"/>
    <lineage>
        <taxon>Bacteria</taxon>
        <taxon>Bacillati</taxon>
        <taxon>Actinomycetota</taxon>
        <taxon>Actinomycetes</taxon>
        <taxon>Propionibacteriales</taxon>
        <taxon>Nocardioidaceae</taxon>
        <taxon>Nocardioides</taxon>
    </lineage>
</organism>
<name>A0A7Y9RUD5_9ACTN</name>
<gene>
    <name evidence="1" type="ORF">BJ989_001077</name>
</gene>
<accession>A0A7Y9RUD5</accession>
<protein>
    <submittedName>
        <fullName evidence="1">Uncharacterized protein</fullName>
    </submittedName>
</protein>
<dbReference type="Proteomes" id="UP000544110">
    <property type="component" value="Unassembled WGS sequence"/>
</dbReference>
<dbReference type="Gene3D" id="3.40.830.10">
    <property type="entry name" value="LigB-like"/>
    <property type="match status" value="1"/>
</dbReference>
<evidence type="ECO:0000313" key="1">
    <source>
        <dbReference type="EMBL" id="NYG54773.1"/>
    </source>
</evidence>
<reference evidence="1 2" key="1">
    <citation type="submission" date="2020-07" db="EMBL/GenBank/DDBJ databases">
        <title>Sequencing the genomes of 1000 actinobacteria strains.</title>
        <authorList>
            <person name="Klenk H.-P."/>
        </authorList>
    </citation>
    <scope>NUCLEOTIDE SEQUENCE [LARGE SCALE GENOMIC DNA]</scope>
    <source>
        <strain evidence="1 2">DSM 24552</strain>
    </source>
</reference>